<comment type="caution">
    <text evidence="1">The sequence shown here is derived from an EMBL/GenBank/DDBJ whole genome shotgun (WGS) entry which is preliminary data.</text>
</comment>
<keyword evidence="2" id="KW-1185">Reference proteome</keyword>
<evidence type="ECO:0000313" key="1">
    <source>
        <dbReference type="EMBL" id="RDL12129.1"/>
    </source>
</evidence>
<dbReference type="KEGG" id="wso:WSWS_00932"/>
<organism evidence="1 2">
    <name type="scientific">Weissella soli</name>
    <dbReference type="NCBI Taxonomy" id="155866"/>
    <lineage>
        <taxon>Bacteria</taxon>
        <taxon>Bacillati</taxon>
        <taxon>Bacillota</taxon>
        <taxon>Bacilli</taxon>
        <taxon>Lactobacillales</taxon>
        <taxon>Lactobacillaceae</taxon>
        <taxon>Weissella</taxon>
    </lineage>
</organism>
<gene>
    <name evidence="1" type="ORF">DFP99_0561</name>
</gene>
<reference evidence="1 2" key="1">
    <citation type="submission" date="2018-07" db="EMBL/GenBank/DDBJ databases">
        <title>Genomic Encyclopedia of Type Strains, Phase III (KMG-III): the genomes of soil and plant-associated and newly described type strains.</title>
        <authorList>
            <person name="Whitman W."/>
        </authorList>
    </citation>
    <scope>NUCLEOTIDE SEQUENCE [LARGE SCALE GENOMIC DNA]</scope>
    <source>
        <strain evidence="1 2">CECT 7031</strain>
    </source>
</reference>
<evidence type="ECO:0000313" key="2">
    <source>
        <dbReference type="Proteomes" id="UP000254912"/>
    </source>
</evidence>
<dbReference type="AlphaFoldDB" id="A0A288QWQ8"/>
<dbReference type="Proteomes" id="UP000254912">
    <property type="component" value="Unassembled WGS sequence"/>
</dbReference>
<dbReference type="RefSeq" id="WP_070230181.1">
    <property type="nucleotide sequence ID" value="NZ_BJYO01000002.1"/>
</dbReference>
<accession>A0A288QWQ8</accession>
<sequence>MADLSEQLDDMLQQIGGIVNLTIEEREEITHAGATVLAKNLRQATIDSGHYNANRKIGDMTHLADSIQIGNLKGTVTDGSSAVGFTKPDANHSRIARFLNDGTRYIKGDSFIDNARDNSSEEVLKAEAEVFERIIKEK</sequence>
<name>A0A288QWQ8_9LACO</name>
<dbReference type="GeneID" id="94546128"/>
<proteinExistence type="predicted"/>
<dbReference type="InterPro" id="IPR010064">
    <property type="entry name" value="HK97-gp10_tail"/>
</dbReference>
<dbReference type="EMBL" id="QRAS01000001">
    <property type="protein sequence ID" value="RDL12129.1"/>
    <property type="molecule type" value="Genomic_DNA"/>
</dbReference>
<dbReference type="NCBIfam" id="TIGR01725">
    <property type="entry name" value="phge_HK97_gp10"/>
    <property type="match status" value="1"/>
</dbReference>
<protein>
    <submittedName>
        <fullName evidence="1">HK97 gp10 family phage protein</fullName>
    </submittedName>
</protein>